<sequence>MEQDHNNFLAQPEFLSFERRLMEVVHELNMKRRLLDECRLNIEGLVGKQHELERMLEAERRECQKMRMQLQVAMEAIQQCGEQRAAASPELSRLRIELEVAVRERDCFKDQTHSSQLENLTLHRQVEELQGQLRCQQMFQENSINMEAKIRTAMEEVKSEMQKLDQDHRRLEKTCEVAEKMGASLQEAHTRSHSMLKKTAEQQKKYESEVVALRAEVWRLKMEKSVMPVNFCSERNNESEDCFPFQTFKYLQEIKEFVAAESKGSTQLNDALQKALEAQSTFQKLEQEARGKLQEELERVSVLQSSNSTLNKSLCEAHETVRSLEQQVQELLVKPASEDQHTQTDTAASVHEECGMQTDVDRSFPDVDGKVITEAEIVLPEKSAIEATNDEKECEILPN</sequence>
<dbReference type="EMBL" id="BLKM01009497">
    <property type="protein sequence ID" value="GFG36883.1"/>
    <property type="molecule type" value="Genomic_DNA"/>
</dbReference>
<accession>A0A6L2PW70</accession>
<proteinExistence type="predicted"/>
<dbReference type="AlphaFoldDB" id="A0A6L2PW70"/>
<comment type="caution">
    <text evidence="2">The sequence shown here is derived from an EMBL/GenBank/DDBJ whole genome shotgun (WGS) entry which is preliminary data.</text>
</comment>
<gene>
    <name evidence="2" type="ORF">Cfor_08692</name>
</gene>
<keyword evidence="3" id="KW-1185">Reference proteome</keyword>
<organism evidence="2 3">
    <name type="scientific">Coptotermes formosanus</name>
    <name type="common">Formosan subterranean termite</name>
    <dbReference type="NCBI Taxonomy" id="36987"/>
    <lineage>
        <taxon>Eukaryota</taxon>
        <taxon>Metazoa</taxon>
        <taxon>Ecdysozoa</taxon>
        <taxon>Arthropoda</taxon>
        <taxon>Hexapoda</taxon>
        <taxon>Insecta</taxon>
        <taxon>Pterygota</taxon>
        <taxon>Neoptera</taxon>
        <taxon>Polyneoptera</taxon>
        <taxon>Dictyoptera</taxon>
        <taxon>Blattodea</taxon>
        <taxon>Blattoidea</taxon>
        <taxon>Termitoidae</taxon>
        <taxon>Rhinotermitidae</taxon>
        <taxon>Coptotermes</taxon>
    </lineage>
</organism>
<evidence type="ECO:0000313" key="2">
    <source>
        <dbReference type="EMBL" id="GFG36883.1"/>
    </source>
</evidence>
<protein>
    <submittedName>
        <fullName evidence="2">Uncharacterized protein</fullName>
    </submittedName>
</protein>
<feature type="non-terminal residue" evidence="2">
    <location>
        <position position="399"/>
    </location>
</feature>
<dbReference type="InParanoid" id="A0A6L2PW70"/>
<dbReference type="OrthoDB" id="8193814at2759"/>
<feature type="coiled-coil region" evidence="1">
    <location>
        <begin position="42"/>
        <end position="111"/>
    </location>
</feature>
<dbReference type="Proteomes" id="UP000502823">
    <property type="component" value="Unassembled WGS sequence"/>
</dbReference>
<evidence type="ECO:0000313" key="3">
    <source>
        <dbReference type="Proteomes" id="UP000502823"/>
    </source>
</evidence>
<evidence type="ECO:0000256" key="1">
    <source>
        <dbReference type="SAM" id="Coils"/>
    </source>
</evidence>
<name>A0A6L2PW70_COPFO</name>
<keyword evidence="1" id="KW-0175">Coiled coil</keyword>
<feature type="coiled-coil region" evidence="1">
    <location>
        <begin position="147"/>
        <end position="216"/>
    </location>
</feature>
<reference evidence="3" key="1">
    <citation type="submission" date="2020-01" db="EMBL/GenBank/DDBJ databases">
        <title>Draft genome sequence of the Termite Coptotermes fromosanus.</title>
        <authorList>
            <person name="Itakura S."/>
            <person name="Yosikawa Y."/>
            <person name="Umezawa K."/>
        </authorList>
    </citation>
    <scope>NUCLEOTIDE SEQUENCE [LARGE SCALE GENOMIC DNA]</scope>
</reference>